<dbReference type="SUPFAM" id="SSF53738">
    <property type="entry name" value="Phosphoglucomutase, first 3 domains"/>
    <property type="match status" value="2"/>
</dbReference>
<gene>
    <name evidence="11" type="ORF">Tbon_02760</name>
</gene>
<dbReference type="InterPro" id="IPR005841">
    <property type="entry name" value="Alpha-D-phosphohexomutase_SF"/>
</dbReference>
<evidence type="ECO:0000256" key="1">
    <source>
        <dbReference type="ARBA" id="ARBA00001946"/>
    </source>
</evidence>
<evidence type="ECO:0000259" key="7">
    <source>
        <dbReference type="Pfam" id="PF00408"/>
    </source>
</evidence>
<comment type="cofactor">
    <cofactor evidence="1">
        <name>Mg(2+)</name>
        <dbReference type="ChEBI" id="CHEBI:18420"/>
    </cofactor>
</comment>
<evidence type="ECO:0000259" key="9">
    <source>
        <dbReference type="Pfam" id="PF02879"/>
    </source>
</evidence>
<evidence type="ECO:0000313" key="12">
    <source>
        <dbReference type="Proteomes" id="UP000326331"/>
    </source>
</evidence>
<proteinExistence type="inferred from homology"/>
<dbReference type="Pfam" id="PF00408">
    <property type="entry name" value="PGM_PMM_IV"/>
    <property type="match status" value="1"/>
</dbReference>
<dbReference type="Proteomes" id="UP000326331">
    <property type="component" value="Chromosome"/>
</dbReference>
<dbReference type="EMBL" id="CP042829">
    <property type="protein sequence ID" value="QFG02255.1"/>
    <property type="molecule type" value="Genomic_DNA"/>
</dbReference>
<name>A0ABX6BZ30_9CHLR</name>
<dbReference type="Gene3D" id="3.40.120.10">
    <property type="entry name" value="Alpha-D-Glucose-1,6-Bisphosphate, subunit A, domain 3"/>
    <property type="match status" value="3"/>
</dbReference>
<dbReference type="InterPro" id="IPR005845">
    <property type="entry name" value="A-D-PHexomutase_a/b/a-II"/>
</dbReference>
<dbReference type="PRINTS" id="PR00509">
    <property type="entry name" value="PGMPMM"/>
</dbReference>
<evidence type="ECO:0000256" key="6">
    <source>
        <dbReference type="ARBA" id="ARBA00023235"/>
    </source>
</evidence>
<keyword evidence="4" id="KW-0479">Metal-binding</keyword>
<keyword evidence="5" id="KW-0460">Magnesium</keyword>
<comment type="similarity">
    <text evidence="2">Belongs to the phosphohexose mutase family.</text>
</comment>
<dbReference type="InterPro" id="IPR036900">
    <property type="entry name" value="A-D-PHexomutase_C_sf"/>
</dbReference>
<evidence type="ECO:0000256" key="2">
    <source>
        <dbReference type="ARBA" id="ARBA00010231"/>
    </source>
</evidence>
<evidence type="ECO:0000313" key="11">
    <source>
        <dbReference type="EMBL" id="QFG02255.1"/>
    </source>
</evidence>
<dbReference type="Pfam" id="PF02880">
    <property type="entry name" value="PGM_PMM_III"/>
    <property type="match status" value="1"/>
</dbReference>
<keyword evidence="6" id="KW-0413">Isomerase</keyword>
<dbReference type="PANTHER" id="PTHR45745">
    <property type="entry name" value="PHOSPHOMANNOMUTASE 45A"/>
    <property type="match status" value="1"/>
</dbReference>
<feature type="domain" description="Alpha-D-phosphohexomutase alpha/beta/alpha" evidence="9">
    <location>
        <begin position="168"/>
        <end position="268"/>
    </location>
</feature>
<protein>
    <submittedName>
        <fullName evidence="11">Phosphoglucomutase/phosphomannomutase family protein</fullName>
    </submittedName>
</protein>
<evidence type="ECO:0000256" key="5">
    <source>
        <dbReference type="ARBA" id="ARBA00022842"/>
    </source>
</evidence>
<evidence type="ECO:0000259" key="10">
    <source>
        <dbReference type="Pfam" id="PF02880"/>
    </source>
</evidence>
<dbReference type="Pfam" id="PF02879">
    <property type="entry name" value="PGM_PMM_II"/>
    <property type="match status" value="1"/>
</dbReference>
<dbReference type="InterPro" id="IPR005846">
    <property type="entry name" value="A-D-PHexomutase_a/b/a-III"/>
</dbReference>
<evidence type="ECO:0000256" key="4">
    <source>
        <dbReference type="ARBA" id="ARBA00022723"/>
    </source>
</evidence>
<accession>A0ABX6BZ30</accession>
<dbReference type="SUPFAM" id="SSF55957">
    <property type="entry name" value="Phosphoglucomutase, C-terminal domain"/>
    <property type="match status" value="1"/>
</dbReference>
<organism evidence="11 12">
    <name type="scientific">Tepidiforma bonchosmolovskayae</name>
    <dbReference type="NCBI Taxonomy" id="2601677"/>
    <lineage>
        <taxon>Bacteria</taxon>
        <taxon>Bacillati</taxon>
        <taxon>Chloroflexota</taxon>
        <taxon>Tepidiformia</taxon>
        <taxon>Tepidiformales</taxon>
        <taxon>Tepidiformaceae</taxon>
        <taxon>Tepidiforma</taxon>
    </lineage>
</organism>
<evidence type="ECO:0000259" key="8">
    <source>
        <dbReference type="Pfam" id="PF02878"/>
    </source>
</evidence>
<keyword evidence="3" id="KW-0597">Phosphoprotein</keyword>
<keyword evidence="12" id="KW-1185">Reference proteome</keyword>
<feature type="domain" description="Alpha-D-phosphohexomutase alpha/beta/alpha" evidence="8">
    <location>
        <begin position="10"/>
        <end position="141"/>
    </location>
</feature>
<dbReference type="InterPro" id="IPR005843">
    <property type="entry name" value="A-D-PHexomutase_C"/>
</dbReference>
<dbReference type="Gene3D" id="3.30.310.50">
    <property type="entry name" value="Alpha-D-phosphohexomutase, C-terminal domain"/>
    <property type="match status" value="1"/>
</dbReference>
<dbReference type="InterPro" id="IPR016055">
    <property type="entry name" value="A-D-PHexomutase_a/b/a-I/II/III"/>
</dbReference>
<dbReference type="InterPro" id="IPR005844">
    <property type="entry name" value="A-D-PHexomutase_a/b/a-I"/>
</dbReference>
<evidence type="ECO:0000256" key="3">
    <source>
        <dbReference type="ARBA" id="ARBA00022553"/>
    </source>
</evidence>
<sequence length="477" mass="51466">MSPMPDNPVRFGTDGWRAIIADTFTFENVRACARAVAEHFAEHGGTSRPLVVGFDTRFLSDHFAREVARVLAGAGFTVQLADRPAPTPAISYRIIEIGAAGGVVVTSSHNPFNWNGIKVKPHYGGSASPEIVADIERRVPEILADPARIRLAPPASDAITPFDPVPGYLAALGRQVSLQRIRAAGLTVAVDPMYGAGAGLFGELLSGGSTTVREIHSERNPLFPGIRAPEPIESNLSEFLFLMSTGRYAIGIANDGDADRVGLVDERGRYVDQLRTFALLIDYLLGERGLRGPIVRSITTTRMANLLAAHYGVECFETPVGFKFIGPLMMEKDALIGGEESGGYGFRGHLPERDGILAGLFLLDYVAATGKPPSELLEKVFAITGPHFYARDDYELEPGQRESVRAALDAAAPAEIAGRRVTGSDRTDGWRFLFDGGWLLFRLSGTEPLLRIYTEVTDEALVRPVLDAGRAIAGVHA</sequence>
<dbReference type="PANTHER" id="PTHR45745:SF1">
    <property type="entry name" value="PHOSPHOGLUCOMUTASE 2B-RELATED"/>
    <property type="match status" value="1"/>
</dbReference>
<dbReference type="CDD" id="cd05800">
    <property type="entry name" value="PGM_like2"/>
    <property type="match status" value="1"/>
</dbReference>
<feature type="domain" description="Alpha-D-phosphohexomutase alpha/beta/alpha" evidence="10">
    <location>
        <begin position="276"/>
        <end position="380"/>
    </location>
</feature>
<feature type="domain" description="Alpha-D-phosphohexomutase C-terminal" evidence="7">
    <location>
        <begin position="413"/>
        <end position="465"/>
    </location>
</feature>
<dbReference type="Pfam" id="PF02878">
    <property type="entry name" value="PGM_PMM_I"/>
    <property type="match status" value="1"/>
</dbReference>
<reference evidence="11 12" key="1">
    <citation type="submission" date="2019-10" db="EMBL/GenBank/DDBJ databases">
        <title>Thermopilla bonchosmolovskayae gen. nov., sp. nov., a moderately thermophilic Chloroflexi bacterium from a Chukotka hot spring (Arctic, Russia), representing a novel classis Thermopillaia, which include previously uncultivated lineage OLB14.</title>
        <authorList>
            <person name="Kochetkova T.V."/>
            <person name="Zayulina K.S."/>
            <person name="Zhigarkov V.S."/>
            <person name="Minaev N.V."/>
            <person name="Novikov A."/>
            <person name="Toshchakov S.V."/>
            <person name="Elcheninov A.G."/>
            <person name="Kublanov I.V."/>
        </authorList>
    </citation>
    <scope>NUCLEOTIDE SEQUENCE [LARGE SCALE GENOMIC DNA]</scope>
    <source>
        <strain evidence="11 12">3753O</strain>
    </source>
</reference>